<keyword evidence="4" id="KW-0677">Repeat</keyword>
<keyword evidence="8 9" id="KW-0472">Membrane</keyword>
<dbReference type="Pfam" id="PF00153">
    <property type="entry name" value="Mito_carr"/>
    <property type="match status" value="2"/>
</dbReference>
<evidence type="ECO:0000256" key="10">
    <source>
        <dbReference type="RuleBase" id="RU000488"/>
    </source>
</evidence>
<dbReference type="PANTHER" id="PTHR10780">
    <property type="entry name" value="MITOCHONDRIAL CARRIER HOMOLOG"/>
    <property type="match status" value="1"/>
</dbReference>
<gene>
    <name evidence="11" type="ORF">C0Q70_18097</name>
</gene>
<dbReference type="GO" id="GO:0005741">
    <property type="term" value="C:mitochondrial outer membrane"/>
    <property type="evidence" value="ECO:0007669"/>
    <property type="project" value="UniProtKB-SubCell"/>
</dbReference>
<accession>A0A2T7NMA1</accession>
<keyword evidence="3 9" id="KW-0812">Transmembrane</keyword>
<evidence type="ECO:0000256" key="7">
    <source>
        <dbReference type="ARBA" id="ARBA00023128"/>
    </source>
</evidence>
<evidence type="ECO:0000256" key="9">
    <source>
        <dbReference type="PROSITE-ProRule" id="PRU00282"/>
    </source>
</evidence>
<dbReference type="OrthoDB" id="10253709at2759"/>
<evidence type="ECO:0000256" key="1">
    <source>
        <dbReference type="ARBA" id="ARBA00004374"/>
    </source>
</evidence>
<sequence length="305" mass="33892">MAAITAAQYGTGALVTALMHPIGYAKVLIQAGYEPLPPKASVSLFGKESLVYPNVLQYMSHIKKVDGFWGLYRGVFPRVVSGTIGNIVQHNVGDKLKAWFPQAKASPEEEEGDELMSWLRSFCLETSQETVARCVGIIASHPLQVVTVRCMIQFVGRETEYEGLFSSLGAIYRNDGILGFFAGLVPRLVGEILTVWVTNFLAKLLNRYLVEDKDLRSYTAAACGLVVSHFTYPFTLVANVMAINSSGLKASSPPHMPRYESWVDCFSDLNAKGQLKRGSSLFWRYYQGPVIWRDGRMMAAPRYLN</sequence>
<proteinExistence type="inferred from homology"/>
<evidence type="ECO:0000256" key="3">
    <source>
        <dbReference type="ARBA" id="ARBA00022692"/>
    </source>
</evidence>
<evidence type="ECO:0000256" key="8">
    <source>
        <dbReference type="ARBA" id="ARBA00023136"/>
    </source>
</evidence>
<dbReference type="SUPFAM" id="SSF103506">
    <property type="entry name" value="Mitochondrial carrier"/>
    <property type="match status" value="1"/>
</dbReference>
<dbReference type="Proteomes" id="UP000245119">
    <property type="component" value="Linkage Group LG11"/>
</dbReference>
<keyword evidence="6" id="KW-1133">Transmembrane helix</keyword>
<dbReference type="PROSITE" id="PS50920">
    <property type="entry name" value="SOLCAR"/>
    <property type="match status" value="2"/>
</dbReference>
<evidence type="ECO:0000256" key="2">
    <source>
        <dbReference type="ARBA" id="ARBA00006375"/>
    </source>
</evidence>
<organism evidence="11 12">
    <name type="scientific">Pomacea canaliculata</name>
    <name type="common">Golden apple snail</name>
    <dbReference type="NCBI Taxonomy" id="400727"/>
    <lineage>
        <taxon>Eukaryota</taxon>
        <taxon>Metazoa</taxon>
        <taxon>Spiralia</taxon>
        <taxon>Lophotrochozoa</taxon>
        <taxon>Mollusca</taxon>
        <taxon>Gastropoda</taxon>
        <taxon>Caenogastropoda</taxon>
        <taxon>Architaenioglossa</taxon>
        <taxon>Ampullarioidea</taxon>
        <taxon>Ampullariidae</taxon>
        <taxon>Pomacea</taxon>
    </lineage>
</organism>
<dbReference type="InterPro" id="IPR018108">
    <property type="entry name" value="MCP_transmembrane"/>
</dbReference>
<dbReference type="EMBL" id="PZQS01000011">
    <property type="protein sequence ID" value="PVD22288.1"/>
    <property type="molecule type" value="Genomic_DNA"/>
</dbReference>
<keyword evidence="12" id="KW-1185">Reference proteome</keyword>
<evidence type="ECO:0008006" key="13">
    <source>
        <dbReference type="Google" id="ProtNLM"/>
    </source>
</evidence>
<keyword evidence="5" id="KW-1000">Mitochondrion outer membrane</keyword>
<feature type="repeat" description="Solcar" evidence="9">
    <location>
        <begin position="1"/>
        <end position="99"/>
    </location>
</feature>
<dbReference type="PANTHER" id="PTHR10780:SF18">
    <property type="entry name" value="LD43650P"/>
    <property type="match status" value="1"/>
</dbReference>
<name>A0A2T7NMA1_POMCA</name>
<dbReference type="InterPro" id="IPR023395">
    <property type="entry name" value="MCP_dom_sf"/>
</dbReference>
<comment type="subcellular location">
    <subcellularLocation>
        <location evidence="1">Mitochondrion outer membrane</location>
        <topology evidence="1">Multi-pass membrane protein</topology>
    </subcellularLocation>
</comment>
<evidence type="ECO:0000256" key="4">
    <source>
        <dbReference type="ARBA" id="ARBA00022737"/>
    </source>
</evidence>
<feature type="repeat" description="Solcar" evidence="9">
    <location>
        <begin position="120"/>
        <end position="208"/>
    </location>
</feature>
<comment type="similarity">
    <text evidence="2 10">Belongs to the mitochondrial carrier (TC 2.A.29) family.</text>
</comment>
<keyword evidence="7" id="KW-0496">Mitochondrion</keyword>
<dbReference type="STRING" id="400727.A0A2T7NMA1"/>
<comment type="caution">
    <text evidence="11">The sequence shown here is derived from an EMBL/GenBank/DDBJ whole genome shotgun (WGS) entry which is preliminary data.</text>
</comment>
<evidence type="ECO:0000313" key="12">
    <source>
        <dbReference type="Proteomes" id="UP000245119"/>
    </source>
</evidence>
<dbReference type="AlphaFoldDB" id="A0A2T7NMA1"/>
<evidence type="ECO:0000256" key="5">
    <source>
        <dbReference type="ARBA" id="ARBA00022787"/>
    </source>
</evidence>
<evidence type="ECO:0000256" key="6">
    <source>
        <dbReference type="ARBA" id="ARBA00022989"/>
    </source>
</evidence>
<reference evidence="11 12" key="1">
    <citation type="submission" date="2018-04" db="EMBL/GenBank/DDBJ databases">
        <title>The genome of golden apple snail Pomacea canaliculata provides insight into stress tolerance and invasive adaptation.</title>
        <authorList>
            <person name="Liu C."/>
            <person name="Liu B."/>
            <person name="Ren Y."/>
            <person name="Zhang Y."/>
            <person name="Wang H."/>
            <person name="Li S."/>
            <person name="Jiang F."/>
            <person name="Yin L."/>
            <person name="Zhang G."/>
            <person name="Qian W."/>
            <person name="Fan W."/>
        </authorList>
    </citation>
    <scope>NUCLEOTIDE SEQUENCE [LARGE SCALE GENOMIC DNA]</scope>
    <source>
        <strain evidence="11">SZHN2017</strain>
        <tissue evidence="11">Muscle</tissue>
    </source>
</reference>
<protein>
    <recommendedName>
        <fullName evidence="13">Mitochondrial carrier homolog 2</fullName>
    </recommendedName>
</protein>
<evidence type="ECO:0000313" key="11">
    <source>
        <dbReference type="EMBL" id="PVD22288.1"/>
    </source>
</evidence>
<keyword evidence="10" id="KW-0813">Transport</keyword>
<dbReference type="Gene3D" id="1.50.40.10">
    <property type="entry name" value="Mitochondrial carrier domain"/>
    <property type="match status" value="1"/>
</dbReference>
<dbReference type="OMA" id="MPLYNHW"/>